<evidence type="ECO:0000259" key="7">
    <source>
        <dbReference type="PROSITE" id="PS50109"/>
    </source>
</evidence>
<feature type="coiled-coil region" evidence="6">
    <location>
        <begin position="235"/>
        <end position="262"/>
    </location>
</feature>
<dbReference type="InterPro" id="IPR003661">
    <property type="entry name" value="HisK_dim/P_dom"/>
</dbReference>
<evidence type="ECO:0000313" key="8">
    <source>
        <dbReference type="EMBL" id="GGK23220.1"/>
    </source>
</evidence>
<dbReference type="InterPro" id="IPR004358">
    <property type="entry name" value="Sig_transdc_His_kin-like_C"/>
</dbReference>
<dbReference type="Gene3D" id="3.30.450.20">
    <property type="entry name" value="PAS domain"/>
    <property type="match status" value="1"/>
</dbReference>
<evidence type="ECO:0000256" key="6">
    <source>
        <dbReference type="SAM" id="Coils"/>
    </source>
</evidence>
<dbReference type="PROSITE" id="PS50109">
    <property type="entry name" value="HIS_KIN"/>
    <property type="match status" value="1"/>
</dbReference>
<dbReference type="InterPro" id="IPR036890">
    <property type="entry name" value="HATPase_C_sf"/>
</dbReference>
<dbReference type="SUPFAM" id="SSF55785">
    <property type="entry name" value="PYP-like sensor domain (PAS domain)"/>
    <property type="match status" value="1"/>
</dbReference>
<dbReference type="Gene3D" id="3.30.565.10">
    <property type="entry name" value="Histidine kinase-like ATPase, C-terminal domain"/>
    <property type="match status" value="1"/>
</dbReference>
<reference evidence="9" key="1">
    <citation type="journal article" date="2019" name="Int. J. Syst. Evol. Microbiol.">
        <title>The Global Catalogue of Microorganisms (GCM) 10K type strain sequencing project: providing services to taxonomists for standard genome sequencing and annotation.</title>
        <authorList>
            <consortium name="The Broad Institute Genomics Platform"/>
            <consortium name="The Broad Institute Genome Sequencing Center for Infectious Disease"/>
            <person name="Wu L."/>
            <person name="Ma J."/>
        </authorList>
    </citation>
    <scope>NUCLEOTIDE SEQUENCE [LARGE SCALE GENOMIC DNA]</scope>
    <source>
        <strain evidence="9">JCM 30331</strain>
    </source>
</reference>
<dbReference type="Gene3D" id="1.10.287.130">
    <property type="match status" value="1"/>
</dbReference>
<comment type="caution">
    <text evidence="8">The sequence shown here is derived from an EMBL/GenBank/DDBJ whole genome shotgun (WGS) entry which is preliminary data.</text>
</comment>
<dbReference type="Pfam" id="PF02518">
    <property type="entry name" value="HATPase_c"/>
    <property type="match status" value="1"/>
</dbReference>
<gene>
    <name evidence="8" type="ORF">GCM10008955_15950</name>
</gene>
<dbReference type="InterPro" id="IPR052162">
    <property type="entry name" value="Sensor_kinase/Photoreceptor"/>
</dbReference>
<organism evidence="8 9">
    <name type="scientific">Deinococcus malanensis</name>
    <dbReference type="NCBI Taxonomy" id="1706855"/>
    <lineage>
        <taxon>Bacteria</taxon>
        <taxon>Thermotogati</taxon>
        <taxon>Deinococcota</taxon>
        <taxon>Deinococci</taxon>
        <taxon>Deinococcales</taxon>
        <taxon>Deinococcaceae</taxon>
        <taxon>Deinococcus</taxon>
    </lineage>
</organism>
<dbReference type="SMART" id="SM00388">
    <property type="entry name" value="HisKA"/>
    <property type="match status" value="1"/>
</dbReference>
<feature type="domain" description="Histidine kinase" evidence="7">
    <location>
        <begin position="287"/>
        <end position="501"/>
    </location>
</feature>
<dbReference type="PANTHER" id="PTHR43304:SF1">
    <property type="entry name" value="PAC DOMAIN-CONTAINING PROTEIN"/>
    <property type="match status" value="1"/>
</dbReference>
<dbReference type="InterPro" id="IPR036097">
    <property type="entry name" value="HisK_dim/P_sf"/>
</dbReference>
<keyword evidence="9" id="KW-1185">Reference proteome</keyword>
<dbReference type="InterPro" id="IPR005467">
    <property type="entry name" value="His_kinase_dom"/>
</dbReference>
<name>A0ABQ2EVU6_9DEIO</name>
<keyword evidence="5" id="KW-0418">Kinase</keyword>
<keyword evidence="4" id="KW-0808">Transferase</keyword>
<dbReference type="EC" id="2.7.13.3" evidence="2"/>
<evidence type="ECO:0000313" key="9">
    <source>
        <dbReference type="Proteomes" id="UP000647587"/>
    </source>
</evidence>
<evidence type="ECO:0000256" key="5">
    <source>
        <dbReference type="ARBA" id="ARBA00022777"/>
    </source>
</evidence>
<dbReference type="Proteomes" id="UP000647587">
    <property type="component" value="Unassembled WGS sequence"/>
</dbReference>
<accession>A0ABQ2EVU6</accession>
<dbReference type="SMART" id="SM00387">
    <property type="entry name" value="HATPase_c"/>
    <property type="match status" value="1"/>
</dbReference>
<protein>
    <recommendedName>
        <fullName evidence="2">histidine kinase</fullName>
        <ecNumber evidence="2">2.7.13.3</ecNumber>
    </recommendedName>
</protein>
<sequence>MILAYGFAMTAAPELTWAASLDELTIMARQWAGQVEAALIGGQDGSALRAVQRVHAADRSIAVLLVGDDASRDALMRQLMFTPQIGSDVQWVALSPDADLSQAAQQAAQRTRTRRQLGRLVARTNAQLAPPALPAPAPFLEHLLDQAPLGVVTLNGSGQVESWNPAASRLLPGLHPGLALRELLPGLPSSGGQAVRLEHGLGSGARRVLRAHVSAMSRPGQTVGQLVLLEDITPYVHAEEAREAAQEELRALNATLEARVAQRTLALEQQALALQRSNAELERFAYIASHDLQEPLRTITSFTELFMARSGDQLDARARHYLHFVQDGSARMKALIDDLLAFSRLNAERPPPRLVDTGEPVQEALARLADRIAVSGARVEVGPLPAITGDAPQLAQLFQNLISNALKFQRPGVPPEVRVTAISEGEWWRFRIHDNGIGIEPQYSDRIFVMFQRLHGREVYEGTGLGLAICRKIVEAHGGSIGVESIPGKGSTFWFTLPAVGSAEAVAVSG</sequence>
<dbReference type="SUPFAM" id="SSF55874">
    <property type="entry name" value="ATPase domain of HSP90 chaperone/DNA topoisomerase II/histidine kinase"/>
    <property type="match status" value="1"/>
</dbReference>
<keyword evidence="3" id="KW-0597">Phosphoprotein</keyword>
<comment type="catalytic activity">
    <reaction evidence="1">
        <text>ATP + protein L-histidine = ADP + protein N-phospho-L-histidine.</text>
        <dbReference type="EC" id="2.7.13.3"/>
    </reaction>
</comment>
<dbReference type="Pfam" id="PF00512">
    <property type="entry name" value="HisKA"/>
    <property type="match status" value="1"/>
</dbReference>
<dbReference type="CDD" id="cd00082">
    <property type="entry name" value="HisKA"/>
    <property type="match status" value="1"/>
</dbReference>
<evidence type="ECO:0000256" key="2">
    <source>
        <dbReference type="ARBA" id="ARBA00012438"/>
    </source>
</evidence>
<keyword evidence="6" id="KW-0175">Coiled coil</keyword>
<dbReference type="PANTHER" id="PTHR43304">
    <property type="entry name" value="PHYTOCHROME-LIKE PROTEIN CPH1"/>
    <property type="match status" value="1"/>
</dbReference>
<dbReference type="InterPro" id="IPR003594">
    <property type="entry name" value="HATPase_dom"/>
</dbReference>
<evidence type="ECO:0000256" key="3">
    <source>
        <dbReference type="ARBA" id="ARBA00022553"/>
    </source>
</evidence>
<dbReference type="InterPro" id="IPR035965">
    <property type="entry name" value="PAS-like_dom_sf"/>
</dbReference>
<dbReference type="SUPFAM" id="SSF47384">
    <property type="entry name" value="Homodimeric domain of signal transducing histidine kinase"/>
    <property type="match status" value="1"/>
</dbReference>
<proteinExistence type="predicted"/>
<evidence type="ECO:0000256" key="4">
    <source>
        <dbReference type="ARBA" id="ARBA00022679"/>
    </source>
</evidence>
<dbReference type="PRINTS" id="PR00344">
    <property type="entry name" value="BCTRLSENSOR"/>
</dbReference>
<dbReference type="EMBL" id="BMPP01000005">
    <property type="protein sequence ID" value="GGK23220.1"/>
    <property type="molecule type" value="Genomic_DNA"/>
</dbReference>
<evidence type="ECO:0000256" key="1">
    <source>
        <dbReference type="ARBA" id="ARBA00000085"/>
    </source>
</evidence>